<accession>A0A0N8K2K2</accession>
<dbReference type="InterPro" id="IPR019749">
    <property type="entry name" value="Band_41_domain"/>
</dbReference>
<dbReference type="SMART" id="SM00295">
    <property type="entry name" value="B41"/>
    <property type="match status" value="1"/>
</dbReference>
<proteinExistence type="predicted"/>
<feature type="compositionally biased region" description="Acidic residues" evidence="1">
    <location>
        <begin position="565"/>
        <end position="577"/>
    </location>
</feature>
<evidence type="ECO:0000259" key="2">
    <source>
        <dbReference type="PROSITE" id="PS50057"/>
    </source>
</evidence>
<dbReference type="PROSITE" id="PS50057">
    <property type="entry name" value="FERM_3"/>
    <property type="match status" value="1"/>
</dbReference>
<dbReference type="CDD" id="cd14473">
    <property type="entry name" value="FERM_B-lobe"/>
    <property type="match status" value="1"/>
</dbReference>
<dbReference type="InterPro" id="IPR036034">
    <property type="entry name" value="PDZ_sf"/>
</dbReference>
<dbReference type="Gene3D" id="1.20.80.10">
    <property type="match status" value="1"/>
</dbReference>
<dbReference type="Proteomes" id="UP000034805">
    <property type="component" value="Unassembled WGS sequence"/>
</dbReference>
<dbReference type="Pfam" id="PF00595">
    <property type="entry name" value="PDZ"/>
    <property type="match status" value="1"/>
</dbReference>
<dbReference type="Gene3D" id="2.30.42.10">
    <property type="match status" value="1"/>
</dbReference>
<dbReference type="SUPFAM" id="SSF50729">
    <property type="entry name" value="PH domain-like"/>
    <property type="match status" value="1"/>
</dbReference>
<gene>
    <name evidence="4" type="ORF">Z043_102568</name>
</gene>
<sequence>MEEQERSRSPSRRASRVEQVVGRWLRRSRDSNSRERILADGRARVSDQRSFPIRVTVRINRDPSLDSHGFSLSTQPPLLVQDVVQGGPADGRLVPGDQVLKINSVAAEDLSTEQAADIIRESEDSVTMTILRHTAGPKSSFITAEKRARLKTNPVKVRFAEEVVVNGHSQGNSLLFLPNVLKVYLENGQTKAFKFEPKTTVKDIVLTLKEKLSIHCIEHFTLVLEQQYSTNKLLMLHEEELIQEVVQKKETQDYRCLFRVCFMPRDPLDMVQEDPVAFEYLYLQSVNDVLQERFAVEMKCNCALRLAALHIRERLLSCGHTQKASLRSITKNWGIENFVSPTLLKNMREKDLKKALSYHLKKVQATEPRHKVMLVSEARLNYLTELGELKSFGGRSFSATMMLQDRESMVSLLVGAKYGVSQVINHKLSIMTTLAEFSSISRVELLPESDKVSLVKIYLQDIKAITLMLESQAAKDLSCLMAGYSKLLVDPTQSILPWTGQSKEHRISAEEGYVSRGCSDSEESSEMESADPLVNTYFSPGGILSGASKDQRQEKKKGGERGGDEAENEEAEWQEGAEDVKVEEEGSDGHMVEEDVLSEASDSCRTDSRFIPSCSSDSMDALEEDDLLACSSSLSVEPGDYSTCPLITPAQEGHDAQSTVHSITSLADADSASEPFLHFAELSRMPDCLPSPPEASEEEYREEDSGSTWHGDHIFTFEEKDARHYYNICSSVTPDSARSLTRSAHGHNPQTEEEEDQDGHLETEPIPILQPPPGFGDSSSEDEFFDAHDRLSSPEFVPARELTTGFGLESNCARRPLRLNDDAAEQNSIEDEEMDHSLDPRFRKKSRKRRSFLDSNYTSRVSFPGGDSGIDVAMANQQFCPTVSSLSDAEWEPAQLESKPIFFSASSHSASSERTGRSKQLSSSPMEMEPDTMEFKSVTELLAVASPMILAVRCRVEPEGKESCRQQGDDGVCPVGPAEGPFSRHMFLLETNGKPGPRQVSSGSSGPIFRAVRDMMEDKSRAPLTGEEPMGKPGVVLPTDCPSSQIHNGGEKPSAGPEGFPAHPFCPTTSLSADPPRSYTPSIEEDDGTTDDDLDPECYTVTQEHSERNSGSMALAIRRGISLSCESLLGVRSKEAGAQSSFGSRAVKEVGVMPRELGSFNLQSCTTGLVGRLSTSTLRGKIQNLPFLLARSQEALGNSESNSLMAIGISHSITHVEKYVTEAAEVTEAEDFNDIVEENADEVAMVMEEVMKVLEEGNELKHSPNIEEVLKPDSSLLPKGPILQTQAQLTVTHHTEATVRSEEQGGSPGQIRTEGTEPSKELSDVSEHCEPRQPQVWTHSCPQEKAAVECGPASVLDCRSVAEEKKTALDVCGCQTVYTNCFSGDGNGFDEELTVYEFSCRTQGTEGAILINTPPSAFASSSISRDPFLPFSEDLSLLPSPDPSPLESSEAMLEDMLNQLRNQRYELPGGFCSLQRDLGELLSLLQGAPAGRGQHHQETCVSHFTENKRLLRGEARKLMSLCQRVIRLGQSPEEMLLSLAESFRTLVQLASVCLWFSSCDRCLRHHAEVLDSLRDITRTYREFSQLAESAVGRRSCHDLVIKLLATQCTALTASIFSLTQLFGTLADL</sequence>
<feature type="domain" description="PDZ" evidence="3">
    <location>
        <begin position="56"/>
        <end position="134"/>
    </location>
</feature>
<dbReference type="CDD" id="cd21942">
    <property type="entry name" value="LGNbd_FRMPD1"/>
    <property type="match status" value="1"/>
</dbReference>
<protein>
    <submittedName>
        <fullName evidence="4">FERM and PDZ domain-containing protein 1-like</fullName>
    </submittedName>
</protein>
<dbReference type="EMBL" id="JARO02000606">
    <property type="protein sequence ID" value="KPP77969.1"/>
    <property type="molecule type" value="Genomic_DNA"/>
</dbReference>
<dbReference type="InterPro" id="IPR011993">
    <property type="entry name" value="PH-like_dom_sf"/>
</dbReference>
<comment type="caution">
    <text evidence="4">The sequence shown here is derived from an EMBL/GenBank/DDBJ whole genome shotgun (WGS) entry which is preliminary data.</text>
</comment>
<feature type="region of interest" description="Disordered" evidence="1">
    <location>
        <begin position="689"/>
        <end position="708"/>
    </location>
</feature>
<name>A0A0N8K2K2_SCLFO</name>
<organism evidence="4 5">
    <name type="scientific">Scleropages formosus</name>
    <name type="common">Asian bonytongue</name>
    <name type="synonym">Osteoglossum formosum</name>
    <dbReference type="NCBI Taxonomy" id="113540"/>
    <lineage>
        <taxon>Eukaryota</taxon>
        <taxon>Metazoa</taxon>
        <taxon>Chordata</taxon>
        <taxon>Craniata</taxon>
        <taxon>Vertebrata</taxon>
        <taxon>Euteleostomi</taxon>
        <taxon>Actinopterygii</taxon>
        <taxon>Neopterygii</taxon>
        <taxon>Teleostei</taxon>
        <taxon>Osteoglossocephala</taxon>
        <taxon>Osteoglossomorpha</taxon>
        <taxon>Osteoglossiformes</taxon>
        <taxon>Osteoglossidae</taxon>
        <taxon>Scleropages</taxon>
    </lineage>
</organism>
<evidence type="ECO:0000259" key="3">
    <source>
        <dbReference type="PROSITE" id="PS50106"/>
    </source>
</evidence>
<dbReference type="CDD" id="cd13183">
    <property type="entry name" value="FERM_C_FRMPD1_FRMPD3_FRMPD4"/>
    <property type="match status" value="1"/>
</dbReference>
<feature type="domain" description="FERM" evidence="2">
    <location>
        <begin position="179"/>
        <end position="492"/>
    </location>
</feature>
<dbReference type="SUPFAM" id="SSF47031">
    <property type="entry name" value="Second domain of FERM"/>
    <property type="match status" value="1"/>
</dbReference>
<feature type="region of interest" description="Disordered" evidence="1">
    <location>
        <begin position="1297"/>
        <end position="1331"/>
    </location>
</feature>
<dbReference type="SUPFAM" id="SSF54236">
    <property type="entry name" value="Ubiquitin-like"/>
    <property type="match status" value="1"/>
</dbReference>
<dbReference type="PANTHER" id="PTHR46221:SF2">
    <property type="entry name" value="FERM AND PDZ DOMAIN-CONTAINING PROTEIN 1"/>
    <property type="match status" value="1"/>
</dbReference>
<feature type="compositionally biased region" description="Acidic residues" evidence="1">
    <location>
        <begin position="520"/>
        <end position="529"/>
    </location>
</feature>
<feature type="region of interest" description="Disordered" evidence="1">
    <location>
        <begin position="905"/>
        <end position="930"/>
    </location>
</feature>
<dbReference type="InterPro" id="IPR035963">
    <property type="entry name" value="FERM_2"/>
</dbReference>
<dbReference type="InterPro" id="IPR000299">
    <property type="entry name" value="FERM_domain"/>
</dbReference>
<dbReference type="PROSITE" id="PS50106">
    <property type="entry name" value="PDZ"/>
    <property type="match status" value="1"/>
</dbReference>
<dbReference type="SUPFAM" id="SSF50156">
    <property type="entry name" value="PDZ domain-like"/>
    <property type="match status" value="1"/>
</dbReference>
<dbReference type="FunFam" id="2.30.29.30:FF:000066">
    <property type="entry name" value="FERM and PDZ domain-containing protein 4"/>
    <property type="match status" value="1"/>
</dbReference>
<dbReference type="SMART" id="SM00228">
    <property type="entry name" value="PDZ"/>
    <property type="match status" value="1"/>
</dbReference>
<feature type="region of interest" description="Disordered" evidence="1">
    <location>
        <begin position="736"/>
        <end position="783"/>
    </location>
</feature>
<evidence type="ECO:0000313" key="4">
    <source>
        <dbReference type="EMBL" id="KPP77969.1"/>
    </source>
</evidence>
<feature type="compositionally biased region" description="Basic and acidic residues" evidence="1">
    <location>
        <begin position="549"/>
        <end position="564"/>
    </location>
</feature>
<feature type="region of interest" description="Disordered" evidence="1">
    <location>
        <begin position="510"/>
        <end position="591"/>
    </location>
</feature>
<dbReference type="InterPro" id="IPR019748">
    <property type="entry name" value="FERM_central"/>
</dbReference>
<dbReference type="InterPro" id="IPR014352">
    <property type="entry name" value="FERM/acyl-CoA-bd_prot_sf"/>
</dbReference>
<dbReference type="Gene3D" id="3.10.20.90">
    <property type="entry name" value="Phosphatidylinositol 3-kinase Catalytic Subunit, Chain A, domain 1"/>
    <property type="match status" value="1"/>
</dbReference>
<dbReference type="InterPro" id="IPR041779">
    <property type="entry name" value="FRMPD1/3/4_FERM_C"/>
</dbReference>
<dbReference type="Gene3D" id="2.30.29.30">
    <property type="entry name" value="Pleckstrin-homology domain (PH domain)/Phosphotyrosine-binding domain (PTB)"/>
    <property type="match status" value="1"/>
</dbReference>
<dbReference type="InterPro" id="IPR029071">
    <property type="entry name" value="Ubiquitin-like_domsf"/>
</dbReference>
<dbReference type="Pfam" id="PF00373">
    <property type="entry name" value="FERM_M"/>
    <property type="match status" value="1"/>
</dbReference>
<reference evidence="4 5" key="1">
    <citation type="submission" date="2015-08" db="EMBL/GenBank/DDBJ databases">
        <title>The genome of the Asian arowana (Scleropages formosus).</title>
        <authorList>
            <person name="Tan M.H."/>
            <person name="Gan H.M."/>
            <person name="Croft L.J."/>
            <person name="Austin C.M."/>
        </authorList>
    </citation>
    <scope>NUCLEOTIDE SEQUENCE [LARGE SCALE GENOMIC DNA]</scope>
    <source>
        <strain evidence="4">Aro1</strain>
    </source>
</reference>
<feature type="region of interest" description="Disordered" evidence="1">
    <location>
        <begin position="1043"/>
        <end position="1096"/>
    </location>
</feature>
<evidence type="ECO:0000313" key="5">
    <source>
        <dbReference type="Proteomes" id="UP000034805"/>
    </source>
</evidence>
<dbReference type="Pfam" id="PF21989">
    <property type="entry name" value="RA_2"/>
    <property type="match status" value="1"/>
</dbReference>
<dbReference type="STRING" id="113540.ENSSFOP00015050941"/>
<feature type="compositionally biased region" description="Basic and acidic residues" evidence="1">
    <location>
        <begin position="1314"/>
        <end position="1331"/>
    </location>
</feature>
<dbReference type="PANTHER" id="PTHR46221">
    <property type="entry name" value="FERM AND PDZ DOMAIN-CONTAINING PROTEIN FAMILY MEMBER"/>
    <property type="match status" value="1"/>
</dbReference>
<feature type="compositionally biased region" description="Acidic residues" evidence="1">
    <location>
        <begin position="1083"/>
        <end position="1096"/>
    </location>
</feature>
<feature type="compositionally biased region" description="Basic and acidic residues" evidence="1">
    <location>
        <begin position="578"/>
        <end position="591"/>
    </location>
</feature>
<dbReference type="InterPro" id="IPR001478">
    <property type="entry name" value="PDZ"/>
</dbReference>
<evidence type="ECO:0000256" key="1">
    <source>
        <dbReference type="SAM" id="MobiDB-lite"/>
    </source>
</evidence>